<dbReference type="Proteomes" id="UP000007844">
    <property type="component" value="Chromosome"/>
</dbReference>
<name>F3YU40_DESAF</name>
<dbReference type="AlphaFoldDB" id="F3YU40"/>
<gene>
    <name evidence="1" type="ORF">Desaf_0288</name>
</gene>
<accession>F3YU40</accession>
<dbReference type="STRING" id="690850.Desaf_0288"/>
<evidence type="ECO:0000313" key="2">
    <source>
        <dbReference type="Proteomes" id="UP000007844"/>
    </source>
</evidence>
<proteinExistence type="predicted"/>
<organism evidence="1 2">
    <name type="scientific">Desulfocurvibacter africanus subsp. africanus str. Walvis Bay</name>
    <dbReference type="NCBI Taxonomy" id="690850"/>
    <lineage>
        <taxon>Bacteria</taxon>
        <taxon>Pseudomonadati</taxon>
        <taxon>Thermodesulfobacteriota</taxon>
        <taxon>Desulfovibrionia</taxon>
        <taxon>Desulfovibrionales</taxon>
        <taxon>Desulfovibrionaceae</taxon>
        <taxon>Desulfocurvibacter</taxon>
    </lineage>
</organism>
<dbReference type="HOGENOM" id="CLU_1400511_0_0_7"/>
<protein>
    <submittedName>
        <fullName evidence="1">Uncharacterized protein</fullName>
    </submittedName>
</protein>
<sequence>MGNQTRIRCIVSIPKELSVLATVSVSHSSAHERVQCTCSCALGNARSAPRCDRSLRASRDPYPAASSSFGEKKVHVISNIQQRHMHACPSPAWIPPSPPHVRPPARRGLPWICVDQRLPQRSHKATGCLYQTCAPAPGSTVRILRPGFGHPPPASPGRAVFRGILSARGPALARLRASALTGIPSRVHGHVLRS</sequence>
<keyword evidence="2" id="KW-1185">Reference proteome</keyword>
<dbReference type="KEGG" id="daf:Desaf_0288"/>
<evidence type="ECO:0000313" key="1">
    <source>
        <dbReference type="EMBL" id="EGJ48646.1"/>
    </source>
</evidence>
<reference evidence="1 2" key="1">
    <citation type="journal article" date="2011" name="J. Bacteriol.">
        <title>Genome sequence of the mercury-methylating and pleomorphic Desulfovibrio africanus Strain Walvis Bay.</title>
        <authorList>
            <person name="Brown S.D."/>
            <person name="Wall J.D."/>
            <person name="Kucken A.M."/>
            <person name="Gilmour C.C."/>
            <person name="Podar M."/>
            <person name="Brandt C.C."/>
            <person name="Teshima H."/>
            <person name="Detter J.C."/>
            <person name="Han C.S."/>
            <person name="Land M.L."/>
            <person name="Lucas S."/>
            <person name="Han J."/>
            <person name="Pennacchio L."/>
            <person name="Nolan M."/>
            <person name="Pitluck S."/>
            <person name="Woyke T."/>
            <person name="Goodwin L."/>
            <person name="Palumbo A.V."/>
            <person name="Elias D.A."/>
        </authorList>
    </citation>
    <scope>NUCLEOTIDE SEQUENCE [LARGE SCALE GENOMIC DNA]</scope>
    <source>
        <strain evidence="1 2">Walvis Bay</strain>
    </source>
</reference>
<dbReference type="EMBL" id="CP003221">
    <property type="protein sequence ID" value="EGJ48646.1"/>
    <property type="molecule type" value="Genomic_DNA"/>
</dbReference>